<keyword evidence="2" id="KW-0472">Membrane</keyword>
<dbReference type="PANTHER" id="PTHR36442:SF1">
    <property type="entry name" value="CYCLIC-DI-AMP PHOSPHODIESTERASE PGPH"/>
    <property type="match status" value="1"/>
</dbReference>
<feature type="region of interest" description="Disordered" evidence="1">
    <location>
        <begin position="774"/>
        <end position="823"/>
    </location>
</feature>
<keyword evidence="2" id="KW-1133">Transmembrane helix</keyword>
<feature type="transmembrane region" description="Helical" evidence="2">
    <location>
        <begin position="411"/>
        <end position="429"/>
    </location>
</feature>
<feature type="domain" description="HD" evidence="3">
    <location>
        <begin position="566"/>
        <end position="712"/>
    </location>
</feature>
<dbReference type="AlphaFoldDB" id="A0A259TXC2"/>
<feature type="transmembrane region" description="Helical" evidence="2">
    <location>
        <begin position="387"/>
        <end position="405"/>
    </location>
</feature>
<dbReference type="Gene3D" id="1.10.3210.10">
    <property type="entry name" value="Hypothetical protein af1432"/>
    <property type="match status" value="1"/>
</dbReference>
<evidence type="ECO:0000313" key="5">
    <source>
        <dbReference type="Proteomes" id="UP000216446"/>
    </source>
</evidence>
<gene>
    <name evidence="4" type="ORF">BSZ36_04325</name>
</gene>
<feature type="transmembrane region" description="Helical" evidence="2">
    <location>
        <begin position="509"/>
        <end position="530"/>
    </location>
</feature>
<evidence type="ECO:0000256" key="1">
    <source>
        <dbReference type="SAM" id="MobiDB-lite"/>
    </source>
</evidence>
<dbReference type="OrthoDB" id="9806952at2"/>
<dbReference type="SMART" id="SM00471">
    <property type="entry name" value="HDc"/>
    <property type="match status" value="1"/>
</dbReference>
<dbReference type="InterPro" id="IPR011624">
    <property type="entry name" value="Metal-dep_PHydrolase_7TM_extra"/>
</dbReference>
<dbReference type="NCBIfam" id="TIGR00277">
    <property type="entry name" value="HDIG"/>
    <property type="match status" value="1"/>
</dbReference>
<dbReference type="InterPro" id="IPR003607">
    <property type="entry name" value="HD/PDEase_dom"/>
</dbReference>
<dbReference type="SUPFAM" id="SSF109604">
    <property type="entry name" value="HD-domain/PDEase-like"/>
    <property type="match status" value="1"/>
</dbReference>
<dbReference type="RefSeq" id="WP_094546360.1">
    <property type="nucleotide sequence ID" value="NZ_MQWB01000001.1"/>
</dbReference>
<organism evidence="4 5">
    <name type="scientific">Rubricoccus marinus</name>
    <dbReference type="NCBI Taxonomy" id="716817"/>
    <lineage>
        <taxon>Bacteria</taxon>
        <taxon>Pseudomonadati</taxon>
        <taxon>Rhodothermota</taxon>
        <taxon>Rhodothermia</taxon>
        <taxon>Rhodothermales</taxon>
        <taxon>Rubricoccaceae</taxon>
        <taxon>Rubricoccus</taxon>
    </lineage>
</organism>
<protein>
    <recommendedName>
        <fullName evidence="3">HD domain-containing protein</fullName>
    </recommendedName>
</protein>
<dbReference type="InterPro" id="IPR052722">
    <property type="entry name" value="PgpH_phosphodiesterase"/>
</dbReference>
<accession>A0A259TXC2</accession>
<feature type="transmembrane region" description="Helical" evidence="2">
    <location>
        <begin position="40"/>
        <end position="58"/>
    </location>
</feature>
<evidence type="ECO:0000259" key="3">
    <source>
        <dbReference type="PROSITE" id="PS51831"/>
    </source>
</evidence>
<dbReference type="InterPro" id="IPR006674">
    <property type="entry name" value="HD_domain"/>
</dbReference>
<name>A0A259TXC2_9BACT</name>
<dbReference type="PANTHER" id="PTHR36442">
    <property type="entry name" value="CYCLIC-DI-AMP PHOSPHODIESTERASE PGPH"/>
    <property type="match status" value="1"/>
</dbReference>
<dbReference type="Pfam" id="PF07697">
    <property type="entry name" value="7TMR-HDED"/>
    <property type="match status" value="1"/>
</dbReference>
<comment type="caution">
    <text evidence="4">The sequence shown here is derived from an EMBL/GenBank/DDBJ whole genome shotgun (WGS) entry which is preliminary data.</text>
</comment>
<dbReference type="CDD" id="cd00077">
    <property type="entry name" value="HDc"/>
    <property type="match status" value="1"/>
</dbReference>
<dbReference type="PROSITE" id="PS51831">
    <property type="entry name" value="HD"/>
    <property type="match status" value="1"/>
</dbReference>
<feature type="transmembrane region" description="Helical" evidence="2">
    <location>
        <begin position="479"/>
        <end position="500"/>
    </location>
</feature>
<dbReference type="InParanoid" id="A0A259TXC2"/>
<reference evidence="4 5" key="1">
    <citation type="submission" date="2016-11" db="EMBL/GenBank/DDBJ databases">
        <title>Study of marine rhodopsin-containing bacteria.</title>
        <authorList>
            <person name="Yoshizawa S."/>
            <person name="Kumagai Y."/>
            <person name="Kogure K."/>
        </authorList>
    </citation>
    <scope>NUCLEOTIDE SEQUENCE [LARGE SCALE GENOMIC DNA]</scope>
    <source>
        <strain evidence="4 5">SG-29</strain>
    </source>
</reference>
<evidence type="ECO:0000256" key="2">
    <source>
        <dbReference type="SAM" id="Phobius"/>
    </source>
</evidence>
<dbReference type="InterPro" id="IPR006675">
    <property type="entry name" value="HDIG_dom"/>
</dbReference>
<feature type="transmembrane region" description="Helical" evidence="2">
    <location>
        <begin position="355"/>
        <end position="375"/>
    </location>
</feature>
<keyword evidence="2" id="KW-0812">Transmembrane</keyword>
<proteinExistence type="predicted"/>
<dbReference type="InterPro" id="IPR011621">
    <property type="entry name" value="Metal-dep_PHydrolase_7TM_intra"/>
</dbReference>
<sequence>MGIQDRLGLGPKPGRRRSGALKIEKRPSDDDAQRLTRQAVLWRAALLLGLGVLALLAFPRISVYDGTARVGEVWTRDDVVAPFDFAVRLPEEELEAQRDSVARAEPPIFVERVNALDNTLAKIDSLDARLDSTFAAYVRWRTVRTSGGPDLAAQTDSLRYLALRADLGGGLTNQQLDWLVSSAYAHARGQEAGLPLDDRLLGEAGRLSRELLTRGVLDVPRDDVLASTLVVRNVDPAVRTESEVPLAEVVGKLQAFALAQSSLRAVAPGRPDTVDIGMTFFRRTFEPNYIYQAEATERRRAERLSEVQPNRGQVRENTRIIRTGDVVTDAQYEQLRSLNIAQRARTGDRSFPRTVIGRILLVFAALSLFFLYLYLLRESIFDDLRQMILVALLIGFVLVGFWIAGVVGLSAAPFAVPVALVSILMAIVYDSRVAAFATLSLGLLAGLIFGGNFEIAFATIFAGLLGVFSVRDVKNRTQLLASGGVVFLAYALVIFAYALLRADPFGDRLVYELLAAGINAVLLLLVWPILVGIERGFSVTTDITLLELSDTNRPVLKELSMRAPGTFNHSLQVANLAEAAADAIGANALRTRVGAIYHDIGKMLKPEYFIENQQPGENPHEKLKPSMSAIVIAAHVKDGLELGRENKLPKVVLDFIGTHHGTGLIEYFYRKAKEAAGDDADQVKEAEFRYPGPRPQTNEQAIVMLADSVEAASRSLQKPNPRRLRSLVEAIFASRVADGQLDDTDLTFSDLAKIRETFHTLLCGIYHFRVKYPGQESEDESAPPPDPDKAPPQEAGLDVSVPDDAPLPTAPPEAEGLGKQPMS</sequence>
<dbReference type="Pfam" id="PF07698">
    <property type="entry name" value="7TM-7TMR_HD"/>
    <property type="match status" value="1"/>
</dbReference>
<feature type="transmembrane region" description="Helical" evidence="2">
    <location>
        <begin position="441"/>
        <end position="467"/>
    </location>
</feature>
<keyword evidence="5" id="KW-1185">Reference proteome</keyword>
<evidence type="ECO:0000313" key="4">
    <source>
        <dbReference type="EMBL" id="OZC02277.1"/>
    </source>
</evidence>
<dbReference type="EMBL" id="MQWB01000001">
    <property type="protein sequence ID" value="OZC02277.1"/>
    <property type="molecule type" value="Genomic_DNA"/>
</dbReference>
<feature type="region of interest" description="Disordered" evidence="1">
    <location>
        <begin position="1"/>
        <end position="29"/>
    </location>
</feature>
<dbReference type="Proteomes" id="UP000216446">
    <property type="component" value="Unassembled WGS sequence"/>
</dbReference>
<feature type="compositionally biased region" description="Low complexity" evidence="1">
    <location>
        <begin position="1"/>
        <end position="12"/>
    </location>
</feature>
<dbReference type="Pfam" id="PF01966">
    <property type="entry name" value="HD"/>
    <property type="match status" value="1"/>
</dbReference>